<evidence type="ECO:0000313" key="1">
    <source>
        <dbReference type="EMBL" id="EJK71298.1"/>
    </source>
</evidence>
<dbReference type="Proteomes" id="UP000266841">
    <property type="component" value="Unassembled WGS sequence"/>
</dbReference>
<evidence type="ECO:0000313" key="2">
    <source>
        <dbReference type="Proteomes" id="UP000266841"/>
    </source>
</evidence>
<protein>
    <submittedName>
        <fullName evidence="1">Uncharacterized protein</fullName>
    </submittedName>
</protein>
<comment type="caution">
    <text evidence="1">The sequence shown here is derived from an EMBL/GenBank/DDBJ whole genome shotgun (WGS) entry which is preliminary data.</text>
</comment>
<keyword evidence="2" id="KW-1185">Reference proteome</keyword>
<dbReference type="EMBL" id="AGNL01007421">
    <property type="protein sequence ID" value="EJK71298.1"/>
    <property type="molecule type" value="Genomic_DNA"/>
</dbReference>
<dbReference type="AlphaFoldDB" id="K0SXZ5"/>
<proteinExistence type="predicted"/>
<gene>
    <name evidence="1" type="ORF">THAOC_07285</name>
</gene>
<organism evidence="1 2">
    <name type="scientific">Thalassiosira oceanica</name>
    <name type="common">Marine diatom</name>
    <dbReference type="NCBI Taxonomy" id="159749"/>
    <lineage>
        <taxon>Eukaryota</taxon>
        <taxon>Sar</taxon>
        <taxon>Stramenopiles</taxon>
        <taxon>Ochrophyta</taxon>
        <taxon>Bacillariophyta</taxon>
        <taxon>Coscinodiscophyceae</taxon>
        <taxon>Thalassiosirophycidae</taxon>
        <taxon>Thalassiosirales</taxon>
        <taxon>Thalassiosiraceae</taxon>
        <taxon>Thalassiosira</taxon>
    </lineage>
</organism>
<accession>K0SXZ5</accession>
<name>K0SXZ5_THAOC</name>
<sequence>MDLLLLFRRSVICKDTPCGCLKKHVRRSLRSGVAFSSAIVNTRRLVEVILFWRGVMAWWPSHLDQSLLESIAFAPMTSFFNTKKRVNQSASPKGRCFGGEPNGLQNPNGTDFIAKNAKRLAGLKSVAKLAHARTLLVRCLLRACARASWCEFAKPFAKRSQTGRLSEKLGKKPKPRARIFTSSAVIGRKGSRKRCGCCSSPGSNTAPAPNSNSYCVQSLYRNKGGCCHKRKGHRTGCLCCYLGVSVLLLKTWPRRLKD</sequence>
<reference evidence="1 2" key="1">
    <citation type="journal article" date="2012" name="Genome Biol.">
        <title>Genome and low-iron response of an oceanic diatom adapted to chronic iron limitation.</title>
        <authorList>
            <person name="Lommer M."/>
            <person name="Specht M."/>
            <person name="Roy A.S."/>
            <person name="Kraemer L."/>
            <person name="Andreson R."/>
            <person name="Gutowska M.A."/>
            <person name="Wolf J."/>
            <person name="Bergner S.V."/>
            <person name="Schilhabel M.B."/>
            <person name="Klostermeier U.C."/>
            <person name="Beiko R.G."/>
            <person name="Rosenstiel P."/>
            <person name="Hippler M."/>
            <person name="Laroche J."/>
        </authorList>
    </citation>
    <scope>NUCLEOTIDE SEQUENCE [LARGE SCALE GENOMIC DNA]</scope>
    <source>
        <strain evidence="1 2">CCMP1005</strain>
    </source>
</reference>